<organism evidence="11 12">
    <name type="scientific">Tindallia californiensis</name>
    <dbReference type="NCBI Taxonomy" id="159292"/>
    <lineage>
        <taxon>Bacteria</taxon>
        <taxon>Bacillati</taxon>
        <taxon>Bacillota</taxon>
        <taxon>Clostridia</taxon>
        <taxon>Peptostreptococcales</taxon>
        <taxon>Tindalliaceae</taxon>
        <taxon>Tindallia</taxon>
    </lineage>
</organism>
<dbReference type="Gene3D" id="3.30.565.10">
    <property type="entry name" value="Histidine kinase-like ATPase, C-terminal domain"/>
    <property type="match status" value="1"/>
</dbReference>
<keyword evidence="6" id="KW-0902">Two-component regulatory system</keyword>
<sequence length="494" mass="56757">MNPRIFIVDDEKNSRLTIKASLHGLSYDLFFAENGYQALKDLPQIDPDLVLLDVMMPDMTGYEVCRKIRELSDHKEVPIVFITSLDDKQSLFHGFEAGGDDFITKPFNRIELLVRINGILRLNRFRKLLGERKRFQWLIDRADEGYISINDSFHILYANESAQNLLSLPDHYSNPPCHLLKITDKYFNRKPLPAWEAFLSGSYPNEPLYLIRPETDQHPSLWLEITCISQPEDDHYFYQIKDVTSKVELTMEIKKFHNFVSHKLNTPMNHLLPFLELSLISLQDQNYDDVSEYIHCAQNGALELHQQVQRILQTLGSKNASSNLTLSMNEAKDLMMSVFDTHEIDHSKVTLSLHQDPQCVLPLSSQNFQSLFHEIIWNAVKNHPKKNPTIDIQSFCNNEKKETTILIRNDGTSLSPHELKSIGHFSPYFQGEKYFTGQKEGMGLGLSGVKIMLWNIGGKFKIRNGSDEESVEVTISIPSCQKCQPSIEARPDES</sequence>
<evidence type="ECO:0000313" key="12">
    <source>
        <dbReference type="Proteomes" id="UP000199230"/>
    </source>
</evidence>
<dbReference type="SUPFAM" id="SSF55874">
    <property type="entry name" value="ATPase domain of HSP90 chaperone/DNA topoisomerase II/histidine kinase"/>
    <property type="match status" value="1"/>
</dbReference>
<dbReference type="OrthoDB" id="9813394at2"/>
<dbReference type="InterPro" id="IPR003594">
    <property type="entry name" value="HATPase_dom"/>
</dbReference>
<name>A0A1H3PUR0_9FIRM</name>
<dbReference type="RefSeq" id="WP_093314328.1">
    <property type="nucleotide sequence ID" value="NZ_FNPV01000007.1"/>
</dbReference>
<accession>A0A1H3PUR0</accession>
<reference evidence="11 12" key="1">
    <citation type="submission" date="2016-10" db="EMBL/GenBank/DDBJ databases">
        <authorList>
            <person name="de Groot N.N."/>
        </authorList>
    </citation>
    <scope>NUCLEOTIDE SEQUENCE [LARGE SCALE GENOMIC DNA]</scope>
    <source>
        <strain evidence="11 12">APO</strain>
    </source>
</reference>
<dbReference type="Gene3D" id="3.40.50.2300">
    <property type="match status" value="1"/>
</dbReference>
<keyword evidence="5 11" id="KW-0808">Transferase</keyword>
<evidence type="ECO:0000256" key="6">
    <source>
        <dbReference type="ARBA" id="ARBA00023012"/>
    </source>
</evidence>
<dbReference type="Pfam" id="PF02518">
    <property type="entry name" value="HATPase_c"/>
    <property type="match status" value="1"/>
</dbReference>
<evidence type="ECO:0000256" key="5">
    <source>
        <dbReference type="ARBA" id="ARBA00022777"/>
    </source>
</evidence>
<evidence type="ECO:0000313" key="11">
    <source>
        <dbReference type="EMBL" id="SDZ04786.1"/>
    </source>
</evidence>
<dbReference type="STRING" id="159292.SAMN05192546_107108"/>
<gene>
    <name evidence="11" type="ORF">SAMN05192546_107108</name>
</gene>
<dbReference type="InterPro" id="IPR005467">
    <property type="entry name" value="His_kinase_dom"/>
</dbReference>
<dbReference type="InterPro" id="IPR011006">
    <property type="entry name" value="CheY-like_superfamily"/>
</dbReference>
<dbReference type="InterPro" id="IPR036097">
    <property type="entry name" value="HisK_dim/P_sf"/>
</dbReference>
<evidence type="ECO:0000259" key="9">
    <source>
        <dbReference type="PROSITE" id="PS50109"/>
    </source>
</evidence>
<keyword evidence="4 8" id="KW-0597">Phosphoprotein</keyword>
<feature type="domain" description="Response regulatory" evidence="10">
    <location>
        <begin position="4"/>
        <end position="120"/>
    </location>
</feature>
<dbReference type="SUPFAM" id="SSF52172">
    <property type="entry name" value="CheY-like"/>
    <property type="match status" value="1"/>
</dbReference>
<dbReference type="EMBL" id="FNPV01000007">
    <property type="protein sequence ID" value="SDZ04786.1"/>
    <property type="molecule type" value="Genomic_DNA"/>
</dbReference>
<evidence type="ECO:0000259" key="10">
    <source>
        <dbReference type="PROSITE" id="PS50110"/>
    </source>
</evidence>
<dbReference type="PROSITE" id="PS50109">
    <property type="entry name" value="HIS_KIN"/>
    <property type="match status" value="1"/>
</dbReference>
<evidence type="ECO:0000256" key="7">
    <source>
        <dbReference type="ARBA" id="ARBA00024867"/>
    </source>
</evidence>
<feature type="modified residue" description="4-aspartylphosphate" evidence="8">
    <location>
        <position position="53"/>
    </location>
</feature>
<dbReference type="Proteomes" id="UP000199230">
    <property type="component" value="Unassembled WGS sequence"/>
</dbReference>
<evidence type="ECO:0000256" key="4">
    <source>
        <dbReference type="ARBA" id="ARBA00022553"/>
    </source>
</evidence>
<keyword evidence="12" id="KW-1185">Reference proteome</keyword>
<proteinExistence type="predicted"/>
<dbReference type="Pfam" id="PF00072">
    <property type="entry name" value="Response_reg"/>
    <property type="match status" value="1"/>
</dbReference>
<dbReference type="InterPro" id="IPR001789">
    <property type="entry name" value="Sig_transdc_resp-reg_receiver"/>
</dbReference>
<dbReference type="InterPro" id="IPR036890">
    <property type="entry name" value="HATPase_C_sf"/>
</dbReference>
<evidence type="ECO:0000256" key="2">
    <source>
        <dbReference type="ARBA" id="ARBA00012438"/>
    </source>
</evidence>
<keyword evidence="5 11" id="KW-0418">Kinase</keyword>
<dbReference type="SUPFAM" id="SSF47384">
    <property type="entry name" value="Homodimeric domain of signal transducing histidine kinase"/>
    <property type="match status" value="1"/>
</dbReference>
<feature type="domain" description="Histidine kinase" evidence="9">
    <location>
        <begin position="259"/>
        <end position="481"/>
    </location>
</feature>
<dbReference type="GO" id="GO:0000155">
    <property type="term" value="F:phosphorelay sensor kinase activity"/>
    <property type="evidence" value="ECO:0007669"/>
    <property type="project" value="InterPro"/>
</dbReference>
<evidence type="ECO:0000256" key="3">
    <source>
        <dbReference type="ARBA" id="ARBA00018672"/>
    </source>
</evidence>
<dbReference type="EC" id="2.7.13.3" evidence="2"/>
<comment type="catalytic activity">
    <reaction evidence="1">
        <text>ATP + protein L-histidine = ADP + protein N-phospho-L-histidine.</text>
        <dbReference type="EC" id="2.7.13.3"/>
    </reaction>
</comment>
<dbReference type="PANTHER" id="PTHR43547:SF2">
    <property type="entry name" value="HYBRID SIGNAL TRANSDUCTION HISTIDINE KINASE C"/>
    <property type="match status" value="1"/>
</dbReference>
<dbReference type="PROSITE" id="PS50110">
    <property type="entry name" value="RESPONSE_REGULATORY"/>
    <property type="match status" value="1"/>
</dbReference>
<dbReference type="SMART" id="SM00448">
    <property type="entry name" value="REC"/>
    <property type="match status" value="1"/>
</dbReference>
<comment type="function">
    <text evidence="7">May play the central regulatory role in sporulation. It may be an element of the effector pathway responsible for the activation of sporulation genes in response to nutritional stress. Spo0A may act in concert with spo0H (a sigma factor) to control the expression of some genes that are critical to the sporulation process.</text>
</comment>
<evidence type="ECO:0000256" key="1">
    <source>
        <dbReference type="ARBA" id="ARBA00000085"/>
    </source>
</evidence>
<protein>
    <recommendedName>
        <fullName evidence="3">Stage 0 sporulation protein A homolog</fullName>
        <ecNumber evidence="2">2.7.13.3</ecNumber>
    </recommendedName>
</protein>
<dbReference type="PANTHER" id="PTHR43547">
    <property type="entry name" value="TWO-COMPONENT HISTIDINE KINASE"/>
    <property type="match status" value="1"/>
</dbReference>
<dbReference type="AlphaFoldDB" id="A0A1H3PUR0"/>
<evidence type="ECO:0000256" key="8">
    <source>
        <dbReference type="PROSITE-ProRule" id="PRU00169"/>
    </source>
</evidence>